<dbReference type="PANTHER" id="PTHR12151:SF25">
    <property type="entry name" value="LINALOOL DEHYDRATASE_ISOMERASE DOMAIN-CONTAINING PROTEIN"/>
    <property type="match status" value="1"/>
</dbReference>
<dbReference type="RefSeq" id="WP_166314422.1">
    <property type="nucleotide sequence ID" value="NZ_WOTH01000011.1"/>
</dbReference>
<protein>
    <submittedName>
        <fullName evidence="4">SCO family protein</fullName>
    </submittedName>
</protein>
<keyword evidence="2" id="KW-0479">Metal-binding</keyword>
<reference evidence="4" key="1">
    <citation type="submission" date="2019-11" db="EMBL/GenBank/DDBJ databases">
        <title>Description of new Acetobacter species.</title>
        <authorList>
            <person name="Cleenwerck I."/>
            <person name="Sombolestani A.S."/>
        </authorList>
    </citation>
    <scope>NUCLEOTIDE SEQUENCE</scope>
    <source>
        <strain evidence="4">LMG 1626</strain>
    </source>
</reference>
<name>A0A967BB23_9PROT</name>
<keyword evidence="2" id="KW-0186">Copper</keyword>
<dbReference type="InterPro" id="IPR003782">
    <property type="entry name" value="SCO1/SenC"/>
</dbReference>
<evidence type="ECO:0000313" key="5">
    <source>
        <dbReference type="Proteomes" id="UP000597459"/>
    </source>
</evidence>
<keyword evidence="5" id="KW-1185">Reference proteome</keyword>
<dbReference type="Pfam" id="PF02630">
    <property type="entry name" value="SCO1-SenC"/>
    <property type="match status" value="1"/>
</dbReference>
<gene>
    <name evidence="4" type="ORF">GOB87_07265</name>
</gene>
<keyword evidence="3" id="KW-1015">Disulfide bond</keyword>
<feature type="disulfide bond" description="Redox-active" evidence="3">
    <location>
        <begin position="85"/>
        <end position="90"/>
    </location>
</feature>
<evidence type="ECO:0000313" key="4">
    <source>
        <dbReference type="EMBL" id="NHO53763.1"/>
    </source>
</evidence>
<dbReference type="GO" id="GO:0046872">
    <property type="term" value="F:metal ion binding"/>
    <property type="evidence" value="ECO:0007669"/>
    <property type="project" value="UniProtKB-KW"/>
</dbReference>
<dbReference type="Gene3D" id="3.40.30.10">
    <property type="entry name" value="Glutaredoxin"/>
    <property type="match status" value="1"/>
</dbReference>
<evidence type="ECO:0000256" key="3">
    <source>
        <dbReference type="PIRSR" id="PIRSR603782-2"/>
    </source>
</evidence>
<dbReference type="InterPro" id="IPR036249">
    <property type="entry name" value="Thioredoxin-like_sf"/>
</dbReference>
<accession>A0A967BB23</accession>
<proteinExistence type="inferred from homology"/>
<comment type="caution">
    <text evidence="4">The sequence shown here is derived from an EMBL/GenBank/DDBJ whole genome shotgun (WGS) entry which is preliminary data.</text>
</comment>
<sequence length="213" mass="22822">MTDTQTPKPAGQAAKRRMLTGAVLALALAAGYGAYKASESMGPMVGSNGNEIGGRFRLMDSSDGTMTDTSFRGRWMLVLFGATHCVDNACDKTLMQLSRAINAVDPGGKAFAPIFVSLDPQRDQSSELRQYALKFPAKIIAGTGAPATLDAVAKEFHAPIEKRPDPVWEYAYVMSPQIVIMDPQGHYAGTLSSAAEEPEMETRLRSLLAGPHS</sequence>
<feature type="binding site" evidence="2">
    <location>
        <position position="90"/>
    </location>
    <ligand>
        <name>Cu cation</name>
        <dbReference type="ChEBI" id="CHEBI:23378"/>
    </ligand>
</feature>
<comment type="similarity">
    <text evidence="1">Belongs to the SCO1/2 family.</text>
</comment>
<dbReference type="PANTHER" id="PTHR12151">
    <property type="entry name" value="ELECTRON TRANSPORT PROTIN SCO1/SENC FAMILY MEMBER"/>
    <property type="match status" value="1"/>
</dbReference>
<evidence type="ECO:0000256" key="2">
    <source>
        <dbReference type="PIRSR" id="PIRSR603782-1"/>
    </source>
</evidence>
<dbReference type="CDD" id="cd02968">
    <property type="entry name" value="SCO"/>
    <property type="match status" value="1"/>
</dbReference>
<organism evidence="4 5">
    <name type="scientific">Acetobacter estunensis</name>
    <dbReference type="NCBI Taxonomy" id="104097"/>
    <lineage>
        <taxon>Bacteria</taxon>
        <taxon>Pseudomonadati</taxon>
        <taxon>Pseudomonadota</taxon>
        <taxon>Alphaproteobacteria</taxon>
        <taxon>Acetobacterales</taxon>
        <taxon>Acetobacteraceae</taxon>
        <taxon>Acetobacter</taxon>
    </lineage>
</organism>
<feature type="binding site" evidence="2">
    <location>
        <position position="85"/>
    </location>
    <ligand>
        <name>Cu cation</name>
        <dbReference type="ChEBI" id="CHEBI:23378"/>
    </ligand>
</feature>
<dbReference type="SUPFAM" id="SSF52833">
    <property type="entry name" value="Thioredoxin-like"/>
    <property type="match status" value="1"/>
</dbReference>
<dbReference type="EMBL" id="WOTH01000011">
    <property type="protein sequence ID" value="NHO53763.1"/>
    <property type="molecule type" value="Genomic_DNA"/>
</dbReference>
<dbReference type="AlphaFoldDB" id="A0A967BB23"/>
<evidence type="ECO:0000256" key="1">
    <source>
        <dbReference type="ARBA" id="ARBA00010996"/>
    </source>
</evidence>
<dbReference type="Proteomes" id="UP000597459">
    <property type="component" value="Unassembled WGS sequence"/>
</dbReference>